<proteinExistence type="predicted"/>
<dbReference type="SMART" id="SM00698">
    <property type="entry name" value="MORN"/>
    <property type="match status" value="11"/>
</dbReference>
<dbReference type="InterPro" id="IPR001096">
    <property type="entry name" value="Peptidase_C13"/>
</dbReference>
<organism evidence="2">
    <name type="scientific">hydrothermal vent metagenome</name>
    <dbReference type="NCBI Taxonomy" id="652676"/>
    <lineage>
        <taxon>unclassified sequences</taxon>
        <taxon>metagenomes</taxon>
        <taxon>ecological metagenomes</taxon>
    </lineage>
</organism>
<dbReference type="PROSITE" id="PS51257">
    <property type="entry name" value="PROKAR_LIPOPROTEIN"/>
    <property type="match status" value="1"/>
</dbReference>
<dbReference type="Gene3D" id="2.20.110.10">
    <property type="entry name" value="Histone H3 K4-specific methyltransferase SET7/9 N-terminal domain"/>
    <property type="match status" value="4"/>
</dbReference>
<name>A0A3B1A1U2_9ZZZZ</name>
<dbReference type="Pfam" id="PF01650">
    <property type="entry name" value="Peptidase_C13"/>
    <property type="match status" value="1"/>
</dbReference>
<protein>
    <submittedName>
        <fullName evidence="2">MORN repeat family protein</fullName>
    </submittedName>
</protein>
<evidence type="ECO:0000256" key="1">
    <source>
        <dbReference type="ARBA" id="ARBA00022737"/>
    </source>
</evidence>
<dbReference type="SUPFAM" id="SSF82185">
    <property type="entry name" value="Histone H3 K4-specific methyltransferase SET7/9 N-terminal domain"/>
    <property type="match status" value="2"/>
</dbReference>
<dbReference type="PANTHER" id="PTHR43215:SF14">
    <property type="entry name" value="RADIAL SPOKE HEAD 1 HOMOLOG"/>
    <property type="match status" value="1"/>
</dbReference>
<dbReference type="InterPro" id="IPR003409">
    <property type="entry name" value="MORN"/>
</dbReference>
<accession>A0A3B1A1U2</accession>
<keyword evidence="1" id="KW-0677">Repeat</keyword>
<evidence type="ECO:0000313" key="2">
    <source>
        <dbReference type="EMBL" id="VAW94103.1"/>
    </source>
</evidence>
<dbReference type="Gene3D" id="3.40.50.1460">
    <property type="match status" value="1"/>
</dbReference>
<dbReference type="GO" id="GO:0006508">
    <property type="term" value="P:proteolysis"/>
    <property type="evidence" value="ECO:0007669"/>
    <property type="project" value="InterPro"/>
</dbReference>
<gene>
    <name evidence="2" type="ORF">MNBD_GAMMA23-2170</name>
</gene>
<dbReference type="EMBL" id="UOFT01000036">
    <property type="protein sequence ID" value="VAW94103.1"/>
    <property type="molecule type" value="Genomic_DNA"/>
</dbReference>
<dbReference type="GO" id="GO:0008233">
    <property type="term" value="F:peptidase activity"/>
    <property type="evidence" value="ECO:0007669"/>
    <property type="project" value="InterPro"/>
</dbReference>
<dbReference type="PANTHER" id="PTHR43215">
    <property type="entry name" value="RADIAL SPOKE HEAD 1 HOMOLOG"/>
    <property type="match status" value="1"/>
</dbReference>
<dbReference type="Pfam" id="PF02493">
    <property type="entry name" value="MORN"/>
    <property type="match status" value="11"/>
</dbReference>
<dbReference type="AlphaFoldDB" id="A0A3B1A1U2"/>
<sequence>MHFGKLVRYKLFLLAPLLLSACGSEQPANPENNIATGTQLVALPVNKNKHVLLPDSALYEGNYLNAAFHGKGKLVWRNGNTYSGGFYKGLMHGQGTMKFGMGDVYIGNFKDGEWNGYGELKYLAGDSYKGYFLNNEWSGQGVYISTSGDIYRGEFKRNMFHGKGRYKDINGDVYEGEFKNNKAEGKIALTFNDQGSYKGDVENWKMHGKGVYTSNNGTVYSGQFVNDTQSGFGEVKFSSGNLYTGEIKNWRGDGQGKYISKNGSYYEGSFVNGFYDGKGILKYKNGDVYNGDFKKGQREGKGTFVRAKPNGRKKQEKGWWKHGEYVGLTKPKKKVASKQNKKKRLNAEKIYYSQPALLNKSLASLKPSIPNITDLYMISFASYGYQNVFMKEAQFSNTLFDKQFGTKGRSLKLINNPKLVDTIPLASVTNLERSIEYIGNIMDKNEDILFLFLTSHGSKEHELSVSLRGVPLNDLPAKKLAGILKNSRIKWKVIVVSSCYSGGFIKDLKDPYTLIMTAAKDDHVSFGCSDNAEFTYFGRALFKKAMPNAKTFIEAFTQAKKFITQWENTEQYDHSQPQLWTTDKIEAKLASWRKILISNKK</sequence>
<reference evidence="2" key="1">
    <citation type="submission" date="2018-06" db="EMBL/GenBank/DDBJ databases">
        <authorList>
            <person name="Zhirakovskaya E."/>
        </authorList>
    </citation>
    <scope>NUCLEOTIDE SEQUENCE</scope>
</reference>